<comment type="caution">
    <text evidence="4">The sequence shown here is derived from an EMBL/GenBank/DDBJ whole genome shotgun (WGS) entry which is preliminary data.</text>
</comment>
<dbReference type="GO" id="GO:0015035">
    <property type="term" value="F:protein-disulfide reductase activity"/>
    <property type="evidence" value="ECO:0007669"/>
    <property type="project" value="TreeGrafter"/>
</dbReference>
<dbReference type="PROSITE" id="PS51352">
    <property type="entry name" value="THIOREDOXIN_2"/>
    <property type="match status" value="1"/>
</dbReference>
<organism evidence="4 5">
    <name type="scientific">Acrocarpospora phusangensis</name>
    <dbReference type="NCBI Taxonomy" id="1070424"/>
    <lineage>
        <taxon>Bacteria</taxon>
        <taxon>Bacillati</taxon>
        <taxon>Actinomycetota</taxon>
        <taxon>Actinomycetes</taxon>
        <taxon>Streptosporangiales</taxon>
        <taxon>Streptosporangiaceae</taxon>
        <taxon>Acrocarpospora</taxon>
    </lineage>
</organism>
<evidence type="ECO:0000259" key="3">
    <source>
        <dbReference type="PROSITE" id="PS51352"/>
    </source>
</evidence>
<dbReference type="GO" id="GO:0005829">
    <property type="term" value="C:cytosol"/>
    <property type="evidence" value="ECO:0007669"/>
    <property type="project" value="TreeGrafter"/>
</dbReference>
<comment type="similarity">
    <text evidence="1">Belongs to the thioredoxin family.</text>
</comment>
<dbReference type="PANTHER" id="PTHR45663:SF11">
    <property type="entry name" value="GEO12009P1"/>
    <property type="match status" value="1"/>
</dbReference>
<evidence type="ECO:0000313" key="4">
    <source>
        <dbReference type="EMBL" id="GIH23864.1"/>
    </source>
</evidence>
<name>A0A919Q7H4_9ACTN</name>
<evidence type="ECO:0000256" key="2">
    <source>
        <dbReference type="ARBA" id="ARBA00023284"/>
    </source>
</evidence>
<dbReference type="Pfam" id="PF00085">
    <property type="entry name" value="Thioredoxin"/>
    <property type="match status" value="1"/>
</dbReference>
<evidence type="ECO:0000256" key="1">
    <source>
        <dbReference type="ARBA" id="ARBA00008987"/>
    </source>
</evidence>
<keyword evidence="5" id="KW-1185">Reference proteome</keyword>
<reference evidence="4" key="1">
    <citation type="submission" date="2021-01" db="EMBL/GenBank/DDBJ databases">
        <title>Whole genome shotgun sequence of Acrocarpospora phusangensis NBRC 108782.</title>
        <authorList>
            <person name="Komaki H."/>
            <person name="Tamura T."/>
        </authorList>
    </citation>
    <scope>NUCLEOTIDE SEQUENCE</scope>
    <source>
        <strain evidence="4">NBRC 108782</strain>
    </source>
</reference>
<dbReference type="CDD" id="cd02947">
    <property type="entry name" value="TRX_family"/>
    <property type="match status" value="1"/>
</dbReference>
<dbReference type="PANTHER" id="PTHR45663">
    <property type="entry name" value="GEO12009P1"/>
    <property type="match status" value="1"/>
</dbReference>
<dbReference type="Proteomes" id="UP000640052">
    <property type="component" value="Unassembled WGS sequence"/>
</dbReference>
<proteinExistence type="inferred from homology"/>
<dbReference type="InterPro" id="IPR036249">
    <property type="entry name" value="Thioredoxin-like_sf"/>
</dbReference>
<feature type="domain" description="Thioredoxin" evidence="3">
    <location>
        <begin position="19"/>
        <end position="145"/>
    </location>
</feature>
<dbReference type="GO" id="GO:0045454">
    <property type="term" value="P:cell redox homeostasis"/>
    <property type="evidence" value="ECO:0007669"/>
    <property type="project" value="TreeGrafter"/>
</dbReference>
<dbReference type="RefSeq" id="WP_239161565.1">
    <property type="nucleotide sequence ID" value="NZ_BOOA01000013.1"/>
</dbReference>
<accession>A0A919Q7H4</accession>
<sequence>MVVDVAVAVVECAGCGRRNRVPAVADGVPRCGACHGPLPWLAEARDENFAEVVEEARMPVLVGFWAPWSGPCRAVCPALEQIAGELAGRIKLVSVNVDEAVGTARRFCIASIPMQLMTRDGKVIAEQSGVTPAYVLRKWIERALSQP</sequence>
<keyword evidence="2" id="KW-0676">Redox-active center</keyword>
<dbReference type="EMBL" id="BOOA01000013">
    <property type="protein sequence ID" value="GIH23864.1"/>
    <property type="molecule type" value="Genomic_DNA"/>
</dbReference>
<dbReference type="Gene3D" id="3.40.30.10">
    <property type="entry name" value="Glutaredoxin"/>
    <property type="match status" value="1"/>
</dbReference>
<dbReference type="InterPro" id="IPR013766">
    <property type="entry name" value="Thioredoxin_domain"/>
</dbReference>
<protein>
    <submittedName>
        <fullName evidence="4">Thiol reductase thioredoxin</fullName>
    </submittedName>
</protein>
<dbReference type="SUPFAM" id="SSF52833">
    <property type="entry name" value="Thioredoxin-like"/>
    <property type="match status" value="1"/>
</dbReference>
<dbReference type="AlphaFoldDB" id="A0A919Q7H4"/>
<gene>
    <name evidence="4" type="ORF">Aph01nite_21740</name>
</gene>
<evidence type="ECO:0000313" key="5">
    <source>
        <dbReference type="Proteomes" id="UP000640052"/>
    </source>
</evidence>